<feature type="domain" description="CHAD" evidence="1">
    <location>
        <begin position="4"/>
        <end position="284"/>
    </location>
</feature>
<dbReference type="SMART" id="SM00880">
    <property type="entry name" value="CHAD"/>
    <property type="match status" value="1"/>
</dbReference>
<sequence>MKLSYPSERPKLKPALRQTLSLRAEMACTEVTTHGASASVFALRKRAKECRGLLHLLHSGWEDSTQWNARLRDAAAKLAPARDAEVMLNTFDSLTARRRAPSEFDSLREVLLDEIEIADAATDPDSIAQFADIMAEFARAARSLKMADKTAPIVWHNLARTWTKGQRACQEAAQAGEDATAFHDWRKWLKRHWYQARFFKPIDRPALRAHVAQVDALGKTLGAHNDMDVLHMYLQALCPNDPALARLAPDLLRARRGLAQQALDAAATLYAAPNPAEGWAASWQLWRAG</sequence>
<dbReference type="Gene3D" id="1.40.20.10">
    <property type="entry name" value="CHAD domain"/>
    <property type="match status" value="1"/>
</dbReference>
<gene>
    <name evidence="2" type="ORF">M3N55_01190</name>
</gene>
<dbReference type="Pfam" id="PF05235">
    <property type="entry name" value="CHAD"/>
    <property type="match status" value="1"/>
</dbReference>
<name>A0ABT0LZ55_9RHOB</name>
<dbReference type="EMBL" id="JALZWP010000001">
    <property type="protein sequence ID" value="MCL1627334.1"/>
    <property type="molecule type" value="Genomic_DNA"/>
</dbReference>
<dbReference type="PANTHER" id="PTHR39339:SF1">
    <property type="entry name" value="CHAD DOMAIN-CONTAINING PROTEIN"/>
    <property type="match status" value="1"/>
</dbReference>
<evidence type="ECO:0000313" key="2">
    <source>
        <dbReference type="EMBL" id="MCL1627334.1"/>
    </source>
</evidence>
<keyword evidence="3" id="KW-1185">Reference proteome</keyword>
<organism evidence="2 3">
    <name type="scientific">Roseinatronobacter domitianus</name>
    <dbReference type="NCBI Taxonomy" id="2940293"/>
    <lineage>
        <taxon>Bacteria</taxon>
        <taxon>Pseudomonadati</taxon>
        <taxon>Pseudomonadota</taxon>
        <taxon>Alphaproteobacteria</taxon>
        <taxon>Rhodobacterales</taxon>
        <taxon>Paracoccaceae</taxon>
        <taxon>Roseinatronobacter</taxon>
    </lineage>
</organism>
<dbReference type="PANTHER" id="PTHR39339">
    <property type="entry name" value="SLR1444 PROTEIN"/>
    <property type="match status" value="1"/>
</dbReference>
<dbReference type="PROSITE" id="PS51708">
    <property type="entry name" value="CHAD"/>
    <property type="match status" value="1"/>
</dbReference>
<evidence type="ECO:0000313" key="3">
    <source>
        <dbReference type="Proteomes" id="UP001202550"/>
    </source>
</evidence>
<dbReference type="RefSeq" id="WP_249055584.1">
    <property type="nucleotide sequence ID" value="NZ_JALZWP010000001.1"/>
</dbReference>
<dbReference type="InterPro" id="IPR007899">
    <property type="entry name" value="CHAD_dom"/>
</dbReference>
<comment type="caution">
    <text evidence="2">The sequence shown here is derived from an EMBL/GenBank/DDBJ whole genome shotgun (WGS) entry which is preliminary data.</text>
</comment>
<protein>
    <submittedName>
        <fullName evidence="2">CHAD domain-containing protein</fullName>
    </submittedName>
</protein>
<evidence type="ECO:0000259" key="1">
    <source>
        <dbReference type="PROSITE" id="PS51708"/>
    </source>
</evidence>
<dbReference type="Proteomes" id="UP001202550">
    <property type="component" value="Unassembled WGS sequence"/>
</dbReference>
<proteinExistence type="predicted"/>
<accession>A0ABT0LZ55</accession>
<dbReference type="InterPro" id="IPR038186">
    <property type="entry name" value="CHAD_dom_sf"/>
</dbReference>
<reference evidence="2 3" key="1">
    <citation type="submission" date="2022-05" db="EMBL/GenBank/DDBJ databases">
        <title>Seasonal and diel survey of microbial diversity of the Tyrrhenian coast.</title>
        <authorList>
            <person name="Gattoni G."/>
            <person name="Corral P."/>
        </authorList>
    </citation>
    <scope>NUCLEOTIDE SEQUENCE [LARGE SCALE GENOMIC DNA]</scope>
    <source>
        <strain evidence="2 3">V10</strain>
    </source>
</reference>